<dbReference type="Gene3D" id="2.100.10.10">
    <property type="entry name" value="Pesticidal crystal protein, central domain"/>
    <property type="match status" value="1"/>
</dbReference>
<evidence type="ECO:0000259" key="7">
    <source>
        <dbReference type="Pfam" id="PF00555"/>
    </source>
</evidence>
<evidence type="ECO:0000256" key="5">
    <source>
        <dbReference type="ARBA" id="ARBA00029653"/>
    </source>
</evidence>
<dbReference type="Pfam" id="PF03945">
    <property type="entry name" value="Endotoxin_N"/>
    <property type="match status" value="1"/>
</dbReference>
<reference evidence="10 11" key="1">
    <citation type="submission" date="2023-10" db="EMBL/GenBank/DDBJ databases">
        <title>Draft Genome Sequence of Bacillus thuringiensis serovar. toumanoffi 4059: Identification of a Novel Cry Protein Candidate.</title>
        <authorList>
            <person name="Murdoch R.W."/>
            <person name="Gemler B."/>
            <person name="Heater B.S."/>
        </authorList>
    </citation>
    <scope>NUCLEOTIDE SEQUENCE [LARGE SCALE GENOMIC DNA]</scope>
    <source>
        <strain evidence="10 11">4059</strain>
    </source>
</reference>
<dbReference type="InterPro" id="IPR036399">
    <property type="entry name" value="Pest_cryst_cen_dom_sf"/>
</dbReference>
<comment type="caution">
    <text evidence="10">The sequence shown here is derived from an EMBL/GenBank/DDBJ whole genome shotgun (WGS) entry which is preliminary data.</text>
</comment>
<protein>
    <recommendedName>
        <fullName evidence="5">Crystaline entomocidal protoxin</fullName>
    </recommendedName>
</protein>
<comment type="similarity">
    <text evidence="1">Belongs to the delta endotoxin family.</text>
</comment>
<evidence type="ECO:0000256" key="3">
    <source>
        <dbReference type="ARBA" id="ARBA00022969"/>
    </source>
</evidence>
<keyword evidence="3" id="KW-0749">Sporulation</keyword>
<gene>
    <name evidence="10" type="ORF">BTTOUR_02245</name>
</gene>
<keyword evidence="4" id="KW-0843">Virulence</keyword>
<dbReference type="InterPro" id="IPR005639">
    <property type="entry name" value="Pest_crys_dom_I"/>
</dbReference>
<keyword evidence="2" id="KW-0800">Toxin</keyword>
<evidence type="ECO:0000256" key="2">
    <source>
        <dbReference type="ARBA" id="ARBA00022656"/>
    </source>
</evidence>
<sequence length="681" mass="77764">MNSNDENKHNTLSNSSDQSASSNSESFSLANNQTNALQIENDIDYLRVSEETENEVLPNREMFISTQDSLKFGINIVGEILSSLGIPFVGPIVSFYTKIIDLLWPSSGGKNPWQIFMEQVEKLIDQKIEEYAKNKALAELEGLGANFELYRVALEEWRENPNISRTTRGVRTRFEILDGLFTQYMPSFKVSGHEVPLLTVYAQAASLHLLLLKDVSIFGEEWGLSTAVINNYYKRQINLTAQYSDHCVNWYNAGLDRLKGSNAKSWLNYHRFRREMTLMVLDLVALYPSFDARTYPIETTAQLTREVYTDPIGYNPSTESPGFGISWARVISHDFNQIEKEVIRPPHAFDILNSIEIRTITQSLPFNEKDYINYWCGHLLEYTYANYSEIHKKDYGNPSFTEKNMYSLKNRDVYKIISSAGCLANYYGGRYGSTKATFYAAIRENLEPTSFSYSKAHTILPSKIQNYDTVEELPQKTTEQPDNKSYNHRLSHITTYPFSSNGYIGVLPVFAWTHRSVNLNNFIDSKKITQIPAVKSIQSAINDSHVSIAESSGYTGGDVVVCKTYTNLKRVFYLLATAAENALSQKYRVRVRYASEVAGQLLLTVSKYQGGWENQQAYAKIIQTKDQKENLTYKSFQYVEFDKLVAPLVPEPVIEINTYEIASYTDKKLYIDKIEFIPVSE</sequence>
<evidence type="ECO:0000256" key="6">
    <source>
        <dbReference type="SAM" id="MobiDB-lite"/>
    </source>
</evidence>
<dbReference type="SUPFAM" id="SSF51096">
    <property type="entry name" value="delta-Endotoxin (insectocide), middle domain"/>
    <property type="match status" value="1"/>
</dbReference>
<dbReference type="RefSeq" id="WP_001087511.1">
    <property type="nucleotide sequence ID" value="NZ_JAWQCK010000001.1"/>
</dbReference>
<evidence type="ECO:0000313" key="10">
    <source>
        <dbReference type="EMBL" id="MDW9207635.1"/>
    </source>
</evidence>
<dbReference type="EMBL" id="JAWQCK010000001">
    <property type="protein sequence ID" value="MDW9207635.1"/>
    <property type="molecule type" value="Genomic_DNA"/>
</dbReference>
<evidence type="ECO:0000256" key="1">
    <source>
        <dbReference type="ARBA" id="ARBA00007819"/>
    </source>
</evidence>
<dbReference type="Proteomes" id="UP001272716">
    <property type="component" value="Unassembled WGS sequence"/>
</dbReference>
<dbReference type="GO" id="GO:0090729">
    <property type="term" value="F:toxin activity"/>
    <property type="evidence" value="ECO:0007669"/>
    <property type="project" value="UniProtKB-KW"/>
</dbReference>
<dbReference type="Gene3D" id="2.60.120.260">
    <property type="entry name" value="Galactose-binding domain-like"/>
    <property type="match status" value="1"/>
</dbReference>
<feature type="compositionally biased region" description="Low complexity" evidence="6">
    <location>
        <begin position="10"/>
        <end position="27"/>
    </location>
</feature>
<dbReference type="Pfam" id="PF00555">
    <property type="entry name" value="Endotoxin_M"/>
    <property type="match status" value="1"/>
</dbReference>
<dbReference type="InterPro" id="IPR001178">
    <property type="entry name" value="Pest_cryst_dom_II"/>
</dbReference>
<evidence type="ECO:0000259" key="9">
    <source>
        <dbReference type="Pfam" id="PF03945"/>
    </source>
</evidence>
<feature type="region of interest" description="Disordered" evidence="6">
    <location>
        <begin position="1"/>
        <end position="27"/>
    </location>
</feature>
<feature type="domain" description="Pesticidal crystal protein" evidence="9">
    <location>
        <begin position="86"/>
        <end position="291"/>
    </location>
</feature>
<dbReference type="SMR" id="A0ABD5HRV3"/>
<dbReference type="GO" id="GO:0030435">
    <property type="term" value="P:sporulation resulting in formation of a cellular spore"/>
    <property type="evidence" value="ECO:0007669"/>
    <property type="project" value="UniProtKB-KW"/>
</dbReference>
<dbReference type="AlphaFoldDB" id="A0ABD5HRV3"/>
<dbReference type="SUPFAM" id="SSF56849">
    <property type="entry name" value="delta-Endotoxin (insectocide), N-terminal domain"/>
    <property type="match status" value="1"/>
</dbReference>
<dbReference type="PANTHER" id="PTHR37003:SF2">
    <property type="entry name" value="PESTICIDAL CRYSTAL PROTEIN N-TERMINAL DOMAIN-CONTAINING PROTEIN"/>
    <property type="match status" value="1"/>
</dbReference>
<dbReference type="PANTHER" id="PTHR37003">
    <property type="entry name" value="ENDOTOXIN_N DOMAIN-CONTAINING PROTEIN-RELATED"/>
    <property type="match status" value="1"/>
</dbReference>
<feature type="domain" description="Pesticidal crystal protein" evidence="7">
    <location>
        <begin position="299"/>
        <end position="517"/>
    </location>
</feature>
<dbReference type="InterPro" id="IPR005638">
    <property type="entry name" value="Pest_crys_dom-III"/>
</dbReference>
<dbReference type="InterPro" id="IPR036716">
    <property type="entry name" value="Pest_crys_N_sf"/>
</dbReference>
<dbReference type="Gene3D" id="1.20.190.10">
    <property type="entry name" value="Pesticidal crystal protein, N-terminal domain"/>
    <property type="match status" value="1"/>
</dbReference>
<dbReference type="SUPFAM" id="SSF49785">
    <property type="entry name" value="Galactose-binding domain-like"/>
    <property type="match status" value="1"/>
</dbReference>
<feature type="domain" description="Pesticidal crystal protein" evidence="8">
    <location>
        <begin position="528"/>
        <end position="679"/>
    </location>
</feature>
<dbReference type="Pfam" id="PF03944">
    <property type="entry name" value="Endotoxin_C"/>
    <property type="match status" value="1"/>
</dbReference>
<dbReference type="InterPro" id="IPR038979">
    <property type="entry name" value="Pest_crys"/>
</dbReference>
<accession>A0ABD5HRV3</accession>
<dbReference type="CDD" id="cd04085">
    <property type="entry name" value="delta_endotoxin_C"/>
    <property type="match status" value="1"/>
</dbReference>
<evidence type="ECO:0000259" key="8">
    <source>
        <dbReference type="Pfam" id="PF03944"/>
    </source>
</evidence>
<evidence type="ECO:0000256" key="4">
    <source>
        <dbReference type="ARBA" id="ARBA00023026"/>
    </source>
</evidence>
<dbReference type="InterPro" id="IPR008979">
    <property type="entry name" value="Galactose-bd-like_sf"/>
</dbReference>
<evidence type="ECO:0000313" key="11">
    <source>
        <dbReference type="Proteomes" id="UP001272716"/>
    </source>
</evidence>
<organism evidence="10 11">
    <name type="scientific">Bacillus thuringiensis serovar toumanoffi</name>
    <dbReference type="NCBI Taxonomy" id="180862"/>
    <lineage>
        <taxon>Bacteria</taxon>
        <taxon>Bacillati</taxon>
        <taxon>Bacillota</taxon>
        <taxon>Bacilli</taxon>
        <taxon>Bacillales</taxon>
        <taxon>Bacillaceae</taxon>
        <taxon>Bacillus</taxon>
        <taxon>Bacillus cereus group</taxon>
    </lineage>
</organism>
<name>A0ABD5HRV3_BACTU</name>
<proteinExistence type="inferred from homology"/>